<dbReference type="PROSITE" id="PS51421">
    <property type="entry name" value="RAS"/>
    <property type="match status" value="1"/>
</dbReference>
<keyword evidence="2" id="KW-0342">GTP-binding</keyword>
<evidence type="ECO:0000256" key="1">
    <source>
        <dbReference type="ARBA" id="ARBA00022741"/>
    </source>
</evidence>
<feature type="region of interest" description="Disordered" evidence="3">
    <location>
        <begin position="757"/>
        <end position="778"/>
    </location>
</feature>
<evidence type="ECO:0000313" key="5">
    <source>
        <dbReference type="EMBL" id="KAK8847189.1"/>
    </source>
</evidence>
<dbReference type="InterPro" id="IPR032675">
    <property type="entry name" value="LRR_dom_sf"/>
</dbReference>
<dbReference type="NCBIfam" id="TIGR00231">
    <property type="entry name" value="small_GTP"/>
    <property type="match status" value="1"/>
</dbReference>
<dbReference type="Gene3D" id="3.80.10.10">
    <property type="entry name" value="Ribonuclease Inhibitor"/>
    <property type="match status" value="2"/>
</dbReference>
<dbReference type="CDD" id="cd00154">
    <property type="entry name" value="Rab"/>
    <property type="match status" value="1"/>
</dbReference>
<keyword evidence="6" id="KW-1185">Reference proteome</keyword>
<evidence type="ECO:0000259" key="4">
    <source>
        <dbReference type="Pfam" id="PF11929"/>
    </source>
</evidence>
<dbReference type="InterPro" id="IPR036770">
    <property type="entry name" value="Ankyrin_rpt-contain_sf"/>
</dbReference>
<dbReference type="SUPFAM" id="SSF52540">
    <property type="entry name" value="P-loop containing nucleoside triphosphate hydrolases"/>
    <property type="match status" value="1"/>
</dbReference>
<feature type="domain" description="DUF3447" evidence="4">
    <location>
        <begin position="228"/>
        <end position="303"/>
    </location>
</feature>
<dbReference type="InterPro" id="IPR020683">
    <property type="entry name" value="DUF3447"/>
</dbReference>
<dbReference type="EMBL" id="JAPFFF010000028">
    <property type="protein sequence ID" value="KAK8847189.1"/>
    <property type="molecule type" value="Genomic_DNA"/>
</dbReference>
<dbReference type="SMART" id="SM00176">
    <property type="entry name" value="RAN"/>
    <property type="match status" value="1"/>
</dbReference>
<dbReference type="Gene3D" id="3.40.50.12480">
    <property type="match status" value="1"/>
</dbReference>
<dbReference type="SMART" id="SM00174">
    <property type="entry name" value="RHO"/>
    <property type="match status" value="1"/>
</dbReference>
<dbReference type="InterPro" id="IPR050227">
    <property type="entry name" value="Rab"/>
</dbReference>
<dbReference type="Proteomes" id="UP001470230">
    <property type="component" value="Unassembled WGS sequence"/>
</dbReference>
<dbReference type="Gene3D" id="3.40.50.300">
    <property type="entry name" value="P-loop containing nucleotide triphosphate hydrolases"/>
    <property type="match status" value="1"/>
</dbReference>
<evidence type="ECO:0000256" key="2">
    <source>
        <dbReference type="ARBA" id="ARBA00023134"/>
    </source>
</evidence>
<sequence>MEYLEKMKTIQNQILEFLDDQESTEIFDDFSSFLDFQQNQIDIQELKSILRIIYKIAKNHHRGPFFFEKIKKIIIHFKKEIKQAFSNIEIFNLFKKCQRILLLLIDEDILAFDQDILQLIEKYNYKDYFIPEINKLNPNEDSIKLPEYYDEKRHKGENDYFLCEIIRNDEIENFIICYNKNEFSLSMQIKPMAYETNSFLKNKSPTLIEYSAFFGSIQILQFLFQNNVRVTSSLWMYAIHGQNPEIIHFLEYNHISPDDLTYVECLKESIKCHNNDFANYFKNNFIKNDDLKVSSNYLRNEAFYGFRFYNFQFIPTEIDEKFYFYYAVEYDYYHLHLFDGCEKLATFVIPSSIKSIGDNAFDRCINLKEITIPSSVESIGDFAFKYCEKLEEMIIHSSVKSIGDRFISGCKSIKKVVIPFNISKIGILDFQGFKSLKEFIIPSTVQKIYPYTFFDCISLEKIEIPSSVTSIDRYAFANCSSLKEITIPPSVTEIESSTFFNCTSLVNVNNPPSLISIGYCAFAGCKSLVNLTIPCTVKSIAHDAFRGCEMFEKITINKTTKKLPKIEIKSSLPLIKILLLGSSASGKSSILVRYAKGTFTESTLATIGVDFIKKIFNFDGYEVKCHFWDTAGIEKFHPITKCYYKGTDSFVVVFDSSNYSSFTRAAQYLDELYSELIPTSTILLGNKCDLEPACSKEEIIELENKFKTKYFEVSAKKDINIKKVFEYLAKESYQIICDEIKNVENLINNNYDDDDEIITDDEKDDKNKDEKKKKCIIS</sequence>
<keyword evidence="1" id="KW-0547">Nucleotide-binding</keyword>
<name>A0ABR2HHB3_9EUKA</name>
<reference evidence="5 6" key="1">
    <citation type="submission" date="2024-04" db="EMBL/GenBank/DDBJ databases">
        <title>Tritrichomonas musculus Genome.</title>
        <authorList>
            <person name="Alves-Ferreira E."/>
            <person name="Grigg M."/>
            <person name="Lorenzi H."/>
            <person name="Galac M."/>
        </authorList>
    </citation>
    <scope>NUCLEOTIDE SEQUENCE [LARGE SCALE GENOMIC DNA]</scope>
    <source>
        <strain evidence="5 6">EAF2021</strain>
    </source>
</reference>
<organism evidence="5 6">
    <name type="scientific">Tritrichomonas musculus</name>
    <dbReference type="NCBI Taxonomy" id="1915356"/>
    <lineage>
        <taxon>Eukaryota</taxon>
        <taxon>Metamonada</taxon>
        <taxon>Parabasalia</taxon>
        <taxon>Tritrichomonadida</taxon>
        <taxon>Tritrichomonadidae</taxon>
        <taxon>Tritrichomonas</taxon>
    </lineage>
</organism>
<accession>A0ABR2HHB3</accession>
<dbReference type="Pfam" id="PF13306">
    <property type="entry name" value="LRR_5"/>
    <property type="match status" value="1"/>
</dbReference>
<dbReference type="InterPro" id="IPR026906">
    <property type="entry name" value="LRR_5"/>
</dbReference>
<dbReference type="SMART" id="SM00173">
    <property type="entry name" value="RAS"/>
    <property type="match status" value="1"/>
</dbReference>
<dbReference type="SUPFAM" id="SSF48403">
    <property type="entry name" value="Ankyrin repeat"/>
    <property type="match status" value="1"/>
</dbReference>
<dbReference type="SUPFAM" id="SSF52058">
    <property type="entry name" value="L domain-like"/>
    <property type="match status" value="1"/>
</dbReference>
<dbReference type="Pfam" id="PF00071">
    <property type="entry name" value="Ras"/>
    <property type="match status" value="1"/>
</dbReference>
<dbReference type="PROSITE" id="PS51419">
    <property type="entry name" value="RAB"/>
    <property type="match status" value="1"/>
</dbReference>
<dbReference type="InterPro" id="IPR001806">
    <property type="entry name" value="Small_GTPase"/>
</dbReference>
<proteinExistence type="predicted"/>
<gene>
    <name evidence="5" type="ORF">M9Y10_019772</name>
</gene>
<dbReference type="InterPro" id="IPR005225">
    <property type="entry name" value="Small_GTP-bd"/>
</dbReference>
<dbReference type="InterPro" id="IPR027417">
    <property type="entry name" value="P-loop_NTPase"/>
</dbReference>
<evidence type="ECO:0000313" key="6">
    <source>
        <dbReference type="Proteomes" id="UP001470230"/>
    </source>
</evidence>
<comment type="caution">
    <text evidence="5">The sequence shown here is derived from an EMBL/GenBank/DDBJ whole genome shotgun (WGS) entry which is preliminary data.</text>
</comment>
<dbReference type="PRINTS" id="PR00449">
    <property type="entry name" value="RASTRNSFRMNG"/>
</dbReference>
<dbReference type="Pfam" id="PF11929">
    <property type="entry name" value="DUF3447"/>
    <property type="match status" value="1"/>
</dbReference>
<dbReference type="PANTHER" id="PTHR47977">
    <property type="entry name" value="RAS-RELATED PROTEIN RAB"/>
    <property type="match status" value="1"/>
</dbReference>
<protein>
    <recommendedName>
        <fullName evidence="4">DUF3447 domain-containing protein</fullName>
    </recommendedName>
</protein>
<dbReference type="SMART" id="SM00175">
    <property type="entry name" value="RAB"/>
    <property type="match status" value="1"/>
</dbReference>
<evidence type="ECO:0000256" key="3">
    <source>
        <dbReference type="SAM" id="MobiDB-lite"/>
    </source>
</evidence>